<evidence type="ECO:0000256" key="2">
    <source>
        <dbReference type="ARBA" id="ARBA00009638"/>
    </source>
</evidence>
<dbReference type="GO" id="GO:0005829">
    <property type="term" value="C:cytosol"/>
    <property type="evidence" value="ECO:0007669"/>
    <property type="project" value="TreeGrafter"/>
</dbReference>
<reference evidence="12 13" key="1">
    <citation type="submission" date="2020-05" db="EMBL/GenBank/DDBJ databases">
        <title>Complete genome of Desulfobulbus oligotrophicus.</title>
        <authorList>
            <person name="Podar M."/>
        </authorList>
    </citation>
    <scope>NUCLEOTIDE SEQUENCE [LARGE SCALE GENOMIC DNA]</scope>
    <source>
        <strain evidence="12 13">Prop6</strain>
    </source>
</reference>
<dbReference type="PANTHER" id="PTHR11649:SF13">
    <property type="entry name" value="ENGB-TYPE G DOMAIN-CONTAINING PROTEIN"/>
    <property type="match status" value="1"/>
</dbReference>
<keyword evidence="3 10" id="KW-0132">Cell division</keyword>
<dbReference type="EMBL" id="CP054140">
    <property type="protein sequence ID" value="QQG66223.1"/>
    <property type="molecule type" value="Genomic_DNA"/>
</dbReference>
<evidence type="ECO:0000259" key="11">
    <source>
        <dbReference type="PROSITE" id="PS51706"/>
    </source>
</evidence>
<dbReference type="AlphaFoldDB" id="A0A7T5VE45"/>
<dbReference type="KEGG" id="dog:HP555_10310"/>
<protein>
    <recommendedName>
        <fullName evidence="10">Probable GTP-binding protein EngB</fullName>
    </recommendedName>
</protein>
<feature type="domain" description="EngB-type G" evidence="11">
    <location>
        <begin position="22"/>
        <end position="194"/>
    </location>
</feature>
<keyword evidence="9 10" id="KW-0131">Cell cycle</keyword>
<dbReference type="Pfam" id="PF01926">
    <property type="entry name" value="MMR_HSR1"/>
    <property type="match status" value="1"/>
</dbReference>
<dbReference type="GO" id="GO:0005525">
    <property type="term" value="F:GTP binding"/>
    <property type="evidence" value="ECO:0007669"/>
    <property type="project" value="UniProtKB-UniRule"/>
</dbReference>
<dbReference type="PANTHER" id="PTHR11649">
    <property type="entry name" value="MSS1/TRME-RELATED GTP-BINDING PROTEIN"/>
    <property type="match status" value="1"/>
</dbReference>
<dbReference type="InterPro" id="IPR027417">
    <property type="entry name" value="P-loop_NTPase"/>
</dbReference>
<dbReference type="InterPro" id="IPR006073">
    <property type="entry name" value="GTP-bd"/>
</dbReference>
<evidence type="ECO:0000313" key="13">
    <source>
        <dbReference type="Proteomes" id="UP000596092"/>
    </source>
</evidence>
<comment type="cofactor">
    <cofactor evidence="1">
        <name>Mg(2+)</name>
        <dbReference type="ChEBI" id="CHEBI:18420"/>
    </cofactor>
</comment>
<evidence type="ECO:0000256" key="9">
    <source>
        <dbReference type="ARBA" id="ARBA00023306"/>
    </source>
</evidence>
<evidence type="ECO:0000313" key="12">
    <source>
        <dbReference type="EMBL" id="QQG66223.1"/>
    </source>
</evidence>
<dbReference type="Proteomes" id="UP000596092">
    <property type="component" value="Chromosome"/>
</dbReference>
<keyword evidence="13" id="KW-1185">Reference proteome</keyword>
<dbReference type="Gene3D" id="3.40.50.300">
    <property type="entry name" value="P-loop containing nucleotide triphosphate hydrolases"/>
    <property type="match status" value="1"/>
</dbReference>
<comment type="function">
    <text evidence="10">Necessary for normal cell division and for the maintenance of normal septation.</text>
</comment>
<keyword evidence="6" id="KW-0460">Magnesium</keyword>
<evidence type="ECO:0000256" key="1">
    <source>
        <dbReference type="ARBA" id="ARBA00001946"/>
    </source>
</evidence>
<evidence type="ECO:0000256" key="10">
    <source>
        <dbReference type="HAMAP-Rule" id="MF_00321"/>
    </source>
</evidence>
<evidence type="ECO:0000256" key="6">
    <source>
        <dbReference type="ARBA" id="ARBA00022842"/>
    </source>
</evidence>
<accession>A0A7T5VE45</accession>
<dbReference type="InterPro" id="IPR019987">
    <property type="entry name" value="GTP-bd_ribosome_bio_YsxC"/>
</dbReference>
<evidence type="ECO:0000256" key="8">
    <source>
        <dbReference type="ARBA" id="ARBA00023210"/>
    </source>
</evidence>
<keyword evidence="4" id="KW-0479">Metal-binding</keyword>
<organism evidence="12 13">
    <name type="scientific">Desulfobulbus oligotrophicus</name>
    <dbReference type="NCBI Taxonomy" id="1909699"/>
    <lineage>
        <taxon>Bacteria</taxon>
        <taxon>Pseudomonadati</taxon>
        <taxon>Thermodesulfobacteriota</taxon>
        <taxon>Desulfobulbia</taxon>
        <taxon>Desulfobulbales</taxon>
        <taxon>Desulfobulbaceae</taxon>
        <taxon>Desulfobulbus</taxon>
    </lineage>
</organism>
<dbReference type="NCBIfam" id="TIGR03598">
    <property type="entry name" value="GTPase_YsxC"/>
    <property type="match status" value="1"/>
</dbReference>
<evidence type="ECO:0000256" key="7">
    <source>
        <dbReference type="ARBA" id="ARBA00023134"/>
    </source>
</evidence>
<dbReference type="CDD" id="cd01876">
    <property type="entry name" value="YihA_EngB"/>
    <property type="match status" value="1"/>
</dbReference>
<dbReference type="InterPro" id="IPR030393">
    <property type="entry name" value="G_ENGB_dom"/>
</dbReference>
<name>A0A7T5VE45_9BACT</name>
<keyword evidence="5 10" id="KW-0547">Nucleotide-binding</keyword>
<sequence>MDFRKVQFCLSAHTVGQLPPPEYPEVAFAGRSNVGKSSLINRLVERVNLVKTSGKPGKTQSLNYFTVENTLYLVDLPGYGFARVSHQTRQKWEELIGGYIESRSTLVCVVVVIDLRHELKELDRELIQWLRYLDVPCLPVYTKADKLSFGRQQKHAALLDAGLTLYADQRIIFSARTGQGVAALRQHLTTYAASLQRASMPPVNDPT</sequence>
<evidence type="ECO:0000256" key="5">
    <source>
        <dbReference type="ARBA" id="ARBA00022741"/>
    </source>
</evidence>
<dbReference type="FunFam" id="3.40.50.300:FF:000098">
    <property type="entry name" value="Probable GTP-binding protein EngB"/>
    <property type="match status" value="1"/>
</dbReference>
<dbReference type="GO" id="GO:0046872">
    <property type="term" value="F:metal ion binding"/>
    <property type="evidence" value="ECO:0007669"/>
    <property type="project" value="UniProtKB-KW"/>
</dbReference>
<keyword evidence="8 10" id="KW-0717">Septation</keyword>
<evidence type="ECO:0000256" key="3">
    <source>
        <dbReference type="ARBA" id="ARBA00022618"/>
    </source>
</evidence>
<proteinExistence type="inferred from homology"/>
<comment type="similarity">
    <text evidence="2 10">Belongs to the TRAFAC class TrmE-Era-EngA-EngB-Septin-like GTPase superfamily. EngB GTPase family.</text>
</comment>
<dbReference type="RefSeq" id="WP_199262174.1">
    <property type="nucleotide sequence ID" value="NZ_CP054140.1"/>
</dbReference>
<dbReference type="SUPFAM" id="SSF52540">
    <property type="entry name" value="P-loop containing nucleoside triphosphate hydrolases"/>
    <property type="match status" value="1"/>
</dbReference>
<dbReference type="PROSITE" id="PS51706">
    <property type="entry name" value="G_ENGB"/>
    <property type="match status" value="1"/>
</dbReference>
<evidence type="ECO:0000256" key="4">
    <source>
        <dbReference type="ARBA" id="ARBA00022723"/>
    </source>
</evidence>
<dbReference type="GO" id="GO:0000917">
    <property type="term" value="P:division septum assembly"/>
    <property type="evidence" value="ECO:0007669"/>
    <property type="project" value="UniProtKB-KW"/>
</dbReference>
<gene>
    <name evidence="10" type="primary">engB</name>
    <name evidence="12" type="ORF">HP555_10310</name>
</gene>
<dbReference type="HAMAP" id="MF_00321">
    <property type="entry name" value="GTPase_EngB"/>
    <property type="match status" value="1"/>
</dbReference>
<keyword evidence="7 10" id="KW-0342">GTP-binding</keyword>